<evidence type="ECO:0008006" key="5">
    <source>
        <dbReference type="Google" id="ProtNLM"/>
    </source>
</evidence>
<keyword evidence="2" id="KW-0812">Transmembrane</keyword>
<gene>
    <name evidence="3" type="ORF">V144x_33260</name>
</gene>
<reference evidence="3 4" key="1">
    <citation type="submission" date="2019-03" db="EMBL/GenBank/DDBJ databases">
        <title>Deep-cultivation of Planctomycetes and their phenomic and genomic characterization uncovers novel biology.</title>
        <authorList>
            <person name="Wiegand S."/>
            <person name="Jogler M."/>
            <person name="Boedeker C."/>
            <person name="Pinto D."/>
            <person name="Vollmers J."/>
            <person name="Rivas-Marin E."/>
            <person name="Kohn T."/>
            <person name="Peeters S.H."/>
            <person name="Heuer A."/>
            <person name="Rast P."/>
            <person name="Oberbeckmann S."/>
            <person name="Bunk B."/>
            <person name="Jeske O."/>
            <person name="Meyerdierks A."/>
            <person name="Storesund J.E."/>
            <person name="Kallscheuer N."/>
            <person name="Luecker S."/>
            <person name="Lage O.M."/>
            <person name="Pohl T."/>
            <person name="Merkel B.J."/>
            <person name="Hornburger P."/>
            <person name="Mueller R.-W."/>
            <person name="Bruemmer F."/>
            <person name="Labrenz M."/>
            <person name="Spormann A.M."/>
            <person name="Op den Camp H."/>
            <person name="Overmann J."/>
            <person name="Amann R."/>
            <person name="Jetten M.S.M."/>
            <person name="Mascher T."/>
            <person name="Medema M.H."/>
            <person name="Devos D.P."/>
            <person name="Kaster A.-K."/>
            <person name="Ovreas L."/>
            <person name="Rohde M."/>
            <person name="Galperin M.Y."/>
            <person name="Jogler C."/>
        </authorList>
    </citation>
    <scope>NUCLEOTIDE SEQUENCE [LARGE SCALE GENOMIC DNA]</scope>
    <source>
        <strain evidence="3 4">V144</strain>
    </source>
</reference>
<keyword evidence="2" id="KW-1133">Transmembrane helix</keyword>
<proteinExistence type="predicted"/>
<accession>A0A517VXV9</accession>
<feature type="transmembrane region" description="Helical" evidence="2">
    <location>
        <begin position="106"/>
        <end position="130"/>
    </location>
</feature>
<evidence type="ECO:0000313" key="3">
    <source>
        <dbReference type="EMBL" id="QDT97843.1"/>
    </source>
</evidence>
<name>A0A517VXV9_9PLAN</name>
<evidence type="ECO:0000256" key="2">
    <source>
        <dbReference type="SAM" id="Phobius"/>
    </source>
</evidence>
<sequence>MSGLTVTCPHCQTKVRLKSSKMLGKKVNCRSCETPFVLKADGQKKSQSARRPKSEDLEESGANSYDPERIRARRLKKRKSTSGSKSVAKDSSSKKSKSSKKSDSQIPLPLLIGGCVLGLCVTAGLIYFVYSMGSSLNSGATAKKKAAAPVKFAKFEPEVGDFGCEYPEGWTVKNGGGKGGVQSWAQFLSPDESTKISIRGNMTGAALGGAGISMTQGADADEIEPPVVDIHRLMKIKFSDDYPNYEEIGAHQLFKTKMGDTCSSIFTTKTMFGGKQKGYRVTLLTGRVQFNLICLCDEGLFEQMRPTFDKVVQTIHEK</sequence>
<feature type="compositionally biased region" description="Basic residues" evidence="1">
    <location>
        <begin position="71"/>
        <end position="80"/>
    </location>
</feature>
<organism evidence="3 4">
    <name type="scientific">Gimesia aquarii</name>
    <dbReference type="NCBI Taxonomy" id="2527964"/>
    <lineage>
        <taxon>Bacteria</taxon>
        <taxon>Pseudomonadati</taxon>
        <taxon>Planctomycetota</taxon>
        <taxon>Planctomycetia</taxon>
        <taxon>Planctomycetales</taxon>
        <taxon>Planctomycetaceae</taxon>
        <taxon>Gimesia</taxon>
    </lineage>
</organism>
<dbReference type="AlphaFoldDB" id="A0A517VXV9"/>
<evidence type="ECO:0000256" key="1">
    <source>
        <dbReference type="SAM" id="MobiDB-lite"/>
    </source>
</evidence>
<dbReference type="InterPro" id="IPR011723">
    <property type="entry name" value="Znf/thioredoxin_put"/>
</dbReference>
<dbReference type="KEGG" id="gaw:V144x_33260"/>
<protein>
    <recommendedName>
        <fullName evidence="5">Zinc finger/thioredoxin putative domain-containing protein</fullName>
    </recommendedName>
</protein>
<keyword evidence="2" id="KW-0472">Membrane</keyword>
<feature type="region of interest" description="Disordered" evidence="1">
    <location>
        <begin position="41"/>
        <end position="104"/>
    </location>
</feature>
<dbReference type="NCBIfam" id="TIGR02098">
    <property type="entry name" value="MJ0042_CXXC"/>
    <property type="match status" value="1"/>
</dbReference>
<evidence type="ECO:0000313" key="4">
    <source>
        <dbReference type="Proteomes" id="UP000318704"/>
    </source>
</evidence>
<dbReference type="Proteomes" id="UP000318704">
    <property type="component" value="Chromosome"/>
</dbReference>
<dbReference type="RefSeq" id="WP_144986133.1">
    <property type="nucleotide sequence ID" value="NZ_CP037920.1"/>
</dbReference>
<dbReference type="EMBL" id="CP037920">
    <property type="protein sequence ID" value="QDT97843.1"/>
    <property type="molecule type" value="Genomic_DNA"/>
</dbReference>